<dbReference type="Proteomes" id="UP001159363">
    <property type="component" value="Chromosome 11"/>
</dbReference>
<evidence type="ECO:0000313" key="4">
    <source>
        <dbReference type="Proteomes" id="UP001159363"/>
    </source>
</evidence>
<comment type="caution">
    <text evidence="3">The sequence shown here is derived from an EMBL/GenBank/DDBJ whole genome shotgun (WGS) entry which is preliminary data.</text>
</comment>
<gene>
    <name evidence="3" type="ORF">PR048_027039</name>
</gene>
<reference evidence="3 4" key="1">
    <citation type="submission" date="2023-02" db="EMBL/GenBank/DDBJ databases">
        <title>LHISI_Scaffold_Assembly.</title>
        <authorList>
            <person name="Stuart O.P."/>
            <person name="Cleave R."/>
            <person name="Magrath M.J.L."/>
            <person name="Mikheyev A.S."/>
        </authorList>
    </citation>
    <scope>NUCLEOTIDE SEQUENCE [LARGE SCALE GENOMIC DNA]</scope>
    <source>
        <strain evidence="3">Daus_M_001</strain>
        <tissue evidence="3">Leg muscle</tissue>
    </source>
</reference>
<evidence type="ECO:0000256" key="1">
    <source>
        <dbReference type="SAM" id="MobiDB-lite"/>
    </source>
</evidence>
<feature type="compositionally biased region" description="Polar residues" evidence="1">
    <location>
        <begin position="1"/>
        <end position="11"/>
    </location>
</feature>
<keyword evidence="2" id="KW-1133">Transmembrane helix</keyword>
<dbReference type="EMBL" id="JARBHB010000012">
    <property type="protein sequence ID" value="KAJ8870740.1"/>
    <property type="molecule type" value="Genomic_DNA"/>
</dbReference>
<feature type="region of interest" description="Disordered" evidence="1">
    <location>
        <begin position="1"/>
        <end position="31"/>
    </location>
</feature>
<keyword evidence="2" id="KW-0472">Membrane</keyword>
<sequence length="107" mass="12414">MYGPRPTSSTCARPEHWHPTVNRVPNNQPTQPQIFPDGRIWPVHSDMYDEDQVLLVCSGVAVIAAYHLMQRKQRHRIRRCWHTNPLKNCAPNELLGMLKVQEISGQY</sequence>
<evidence type="ECO:0000256" key="2">
    <source>
        <dbReference type="SAM" id="Phobius"/>
    </source>
</evidence>
<protein>
    <submittedName>
        <fullName evidence="3">Uncharacterized protein</fullName>
    </submittedName>
</protein>
<evidence type="ECO:0000313" key="3">
    <source>
        <dbReference type="EMBL" id="KAJ8870740.1"/>
    </source>
</evidence>
<name>A0ABQ9GEB3_9NEOP</name>
<proteinExistence type="predicted"/>
<keyword evidence="2" id="KW-0812">Transmembrane</keyword>
<organism evidence="3 4">
    <name type="scientific">Dryococelus australis</name>
    <dbReference type="NCBI Taxonomy" id="614101"/>
    <lineage>
        <taxon>Eukaryota</taxon>
        <taxon>Metazoa</taxon>
        <taxon>Ecdysozoa</taxon>
        <taxon>Arthropoda</taxon>
        <taxon>Hexapoda</taxon>
        <taxon>Insecta</taxon>
        <taxon>Pterygota</taxon>
        <taxon>Neoptera</taxon>
        <taxon>Polyneoptera</taxon>
        <taxon>Phasmatodea</taxon>
        <taxon>Verophasmatodea</taxon>
        <taxon>Anareolatae</taxon>
        <taxon>Phasmatidae</taxon>
        <taxon>Eurycanthinae</taxon>
        <taxon>Dryococelus</taxon>
    </lineage>
</organism>
<keyword evidence="4" id="KW-1185">Reference proteome</keyword>
<accession>A0ABQ9GEB3</accession>
<feature type="transmembrane region" description="Helical" evidence="2">
    <location>
        <begin position="52"/>
        <end position="69"/>
    </location>
</feature>